<dbReference type="Pfam" id="PF22564">
    <property type="entry name" value="HAAS"/>
    <property type="match status" value="1"/>
</dbReference>
<evidence type="ECO:0000256" key="1">
    <source>
        <dbReference type="SAM" id="MobiDB-lite"/>
    </source>
</evidence>
<reference evidence="3 4" key="1">
    <citation type="journal article" date="2013" name="ISME J.">
        <title>A metabolic model for members of the genus Tetrasphaera involved in enhanced biological phosphorus removal.</title>
        <authorList>
            <person name="Kristiansen R."/>
            <person name="Nguyen H.T.T."/>
            <person name="Saunders A.M."/>
            <person name="Nielsen J.L."/>
            <person name="Wimmer R."/>
            <person name="Le V.Q."/>
            <person name="McIlroy S.J."/>
            <person name="Petrovski S."/>
            <person name="Seviour R.J."/>
            <person name="Calteau A."/>
            <person name="Nielsen K.L."/>
            <person name="Nielsen P.H."/>
        </authorList>
    </citation>
    <scope>NUCLEOTIDE SEQUENCE [LARGE SCALE GENOMIC DNA]</scope>
    <source>
        <strain evidence="3 4">Lp2</strain>
    </source>
</reference>
<feature type="compositionally biased region" description="Low complexity" evidence="1">
    <location>
        <begin position="339"/>
        <end position="367"/>
    </location>
</feature>
<evidence type="ECO:0000313" key="3">
    <source>
        <dbReference type="EMBL" id="CCH71401.1"/>
    </source>
</evidence>
<dbReference type="STRING" id="1193181.BN10_920031"/>
<feature type="transmembrane region" description="Helical" evidence="2">
    <location>
        <begin position="146"/>
        <end position="164"/>
    </location>
</feature>
<dbReference type="AlphaFoldDB" id="N0E5K6"/>
<keyword evidence="2" id="KW-0472">Membrane</keyword>
<accession>N0E5K6</accession>
<dbReference type="eggNOG" id="COG4709">
    <property type="taxonomic scope" value="Bacteria"/>
</dbReference>
<gene>
    <name evidence="3" type="ORF">BN10_920031</name>
</gene>
<evidence type="ECO:0000313" key="4">
    <source>
        <dbReference type="Proteomes" id="UP000013167"/>
    </source>
</evidence>
<dbReference type="Proteomes" id="UP000013167">
    <property type="component" value="Unassembled WGS sequence"/>
</dbReference>
<comment type="caution">
    <text evidence="3">The sequence shown here is derived from an EMBL/GenBank/DDBJ whole genome shotgun (WGS) entry which is preliminary data.</text>
</comment>
<proteinExistence type="predicted"/>
<dbReference type="OrthoDB" id="5185521at2"/>
<feature type="transmembrane region" description="Helical" evidence="2">
    <location>
        <begin position="176"/>
        <end position="201"/>
    </location>
</feature>
<dbReference type="HOGENOM" id="CLU_057658_0_0_11"/>
<keyword evidence="2" id="KW-1133">Transmembrane helix</keyword>
<feature type="region of interest" description="Disordered" evidence="1">
    <location>
        <begin position="314"/>
        <end position="367"/>
    </location>
</feature>
<organism evidence="3 4">
    <name type="scientific">Phycicoccus elongatus Lp2</name>
    <dbReference type="NCBI Taxonomy" id="1193181"/>
    <lineage>
        <taxon>Bacteria</taxon>
        <taxon>Bacillati</taxon>
        <taxon>Actinomycetota</taxon>
        <taxon>Actinomycetes</taxon>
        <taxon>Micrococcales</taxon>
        <taxon>Intrasporangiaceae</taxon>
        <taxon>Phycicoccus</taxon>
    </lineage>
</organism>
<dbReference type="RefSeq" id="WP_010851228.1">
    <property type="nucleotide sequence ID" value="NZ_HF570956.1"/>
</dbReference>
<keyword evidence="4" id="KW-1185">Reference proteome</keyword>
<keyword evidence="2" id="KW-0812">Transmembrane</keyword>
<evidence type="ECO:0008006" key="5">
    <source>
        <dbReference type="Google" id="ProtNLM"/>
    </source>
</evidence>
<dbReference type="EMBL" id="CAIZ01000166">
    <property type="protein sequence ID" value="CCH71401.1"/>
    <property type="molecule type" value="Genomic_DNA"/>
</dbReference>
<name>N0E5K6_9MICO</name>
<sequence length="367" mass="39193">MNQIATPTSAVRAYVASVRAELLDLAPEDVDDLIGGLEADLTERAAELPEGTDLTSAFGAPAAYAAELRSAADLPPRAPVTPGQQSFLAAERARLHDAEVSWRARGDALQARHTWLAELRPVWWVARGMILAMVPTLVLRVPLFGLAFWLFALTGAALSFWWSRRRPAAATWSNRLAILASIVAAVLAFPVALTFMARVGWTDGNGAVSAEPQYYPGPVMGSDGVWVNGEMATNLYAYDANGNRLDRVRLYNQYGQAVAVPTEALIPWSQQDGTIATGPDGQPLKNPILMKPDGSLDVNRLVFPLRWGDLTGWQASSGGWEPPVKISELPAATAEPARPDASPSPSTSTSTGPQDQTSPSPSPSATS</sequence>
<evidence type="ECO:0000256" key="2">
    <source>
        <dbReference type="SAM" id="Phobius"/>
    </source>
</evidence>
<protein>
    <recommendedName>
        <fullName evidence="5">LigA</fullName>
    </recommendedName>
</protein>